<comment type="caution">
    <text evidence="3">The sequence shown here is derived from an EMBL/GenBank/DDBJ whole genome shotgun (WGS) entry which is preliminary data.</text>
</comment>
<feature type="compositionally biased region" description="Polar residues" evidence="1">
    <location>
        <begin position="276"/>
        <end position="285"/>
    </location>
</feature>
<gene>
    <name evidence="3" type="ORF">CAL65_12170</name>
</gene>
<keyword evidence="4" id="KW-1185">Reference proteome</keyword>
<accession>A0A3E0WRS8</accession>
<name>A0A3E0WRS8_9GAMM</name>
<sequence>MPLQWRVSYGCPFGVSRYIRSFSKPYPLTSANLCCSFLAICRYFSYDCTSDEKALSVSFPEALPAMLAELKRMHIDNRSLSFMLRNDSGTAAPRSWQAGTVLQAVVRQEGGRLLLDVGGQRLEPRLSGQDRLSLREGQQLQLRVTQSQPLMLQVLADRALPSPLNAALRQLLPQQPNLSPLVQALNMPIRPQLPQTVRNALDHFQQQLPSATQLQTSSGLAQTLSRSGLFLEAALANGQFAARHPVTAAPDVKTALLRLAAQIRTEALQRALPSASPRTAEQATPSPRPDAATASLTRTPPGYGTGPTVRTWMPLPQTTQPAQPNTLPSSTSVDDAATRRLAEIASQTERAVSRLHMLQLHAASNDSLDLLFEIPLRFGAAVELMQLRIQQQQAENEEAEAARLFRIRLAFQFRDIGPVYASLRLAGQRVGLTWWAEHTDTAYRLETQLPTLQARLEGAGFEISAVSCHTGRPAEAIDQLTPQEGGLLDEKA</sequence>
<feature type="compositionally biased region" description="Low complexity" evidence="1">
    <location>
        <begin position="299"/>
        <end position="308"/>
    </location>
</feature>
<proteinExistence type="predicted"/>
<organism evidence="3 4">
    <name type="scientific">Alkalilimnicola ehrlichii</name>
    <dbReference type="NCBI Taxonomy" id="351052"/>
    <lineage>
        <taxon>Bacteria</taxon>
        <taxon>Pseudomonadati</taxon>
        <taxon>Pseudomonadota</taxon>
        <taxon>Gammaproteobacteria</taxon>
        <taxon>Chromatiales</taxon>
        <taxon>Ectothiorhodospiraceae</taxon>
        <taxon>Alkalilimnicola</taxon>
    </lineage>
</organism>
<dbReference type="InterPro" id="IPR021136">
    <property type="entry name" value="Flagellar_hook_control-like_C"/>
</dbReference>
<evidence type="ECO:0000256" key="1">
    <source>
        <dbReference type="SAM" id="MobiDB-lite"/>
    </source>
</evidence>
<dbReference type="Proteomes" id="UP000256763">
    <property type="component" value="Unassembled WGS sequence"/>
</dbReference>
<reference evidence="4" key="1">
    <citation type="submission" date="2017-05" db="EMBL/GenBank/DDBJ databases">
        <authorList>
            <person name="Sharma S."/>
            <person name="Sidhu C."/>
            <person name="Pinnaka A.K."/>
        </authorList>
    </citation>
    <scope>NUCLEOTIDE SEQUENCE [LARGE SCALE GENOMIC DNA]</scope>
    <source>
        <strain evidence="4">AK93</strain>
    </source>
</reference>
<feature type="compositionally biased region" description="Polar residues" evidence="1">
    <location>
        <begin position="316"/>
        <end position="333"/>
    </location>
</feature>
<evidence type="ECO:0000259" key="2">
    <source>
        <dbReference type="Pfam" id="PF02120"/>
    </source>
</evidence>
<dbReference type="Pfam" id="PF02120">
    <property type="entry name" value="Flg_hook"/>
    <property type="match status" value="1"/>
</dbReference>
<evidence type="ECO:0000313" key="3">
    <source>
        <dbReference type="EMBL" id="RFA35684.1"/>
    </source>
</evidence>
<protein>
    <recommendedName>
        <fullName evidence="2">Flagellar hook-length control protein-like C-terminal domain-containing protein</fullName>
    </recommendedName>
</protein>
<dbReference type="AlphaFoldDB" id="A0A3E0WRS8"/>
<dbReference type="EMBL" id="NFZW01000011">
    <property type="protein sequence ID" value="RFA35684.1"/>
    <property type="molecule type" value="Genomic_DNA"/>
</dbReference>
<feature type="region of interest" description="Disordered" evidence="1">
    <location>
        <begin position="270"/>
        <end position="333"/>
    </location>
</feature>
<feature type="domain" description="Flagellar hook-length control protein-like C-terminal" evidence="2">
    <location>
        <begin position="399"/>
        <end position="473"/>
    </location>
</feature>
<dbReference type="OrthoDB" id="6113047at2"/>
<evidence type="ECO:0000313" key="4">
    <source>
        <dbReference type="Proteomes" id="UP000256763"/>
    </source>
</evidence>